<name>A0A653KZR3_AERVE</name>
<reference evidence="2 3" key="1">
    <citation type="submission" date="2019-10" db="EMBL/GenBank/DDBJ databases">
        <authorList>
            <person name="Karimi E."/>
        </authorList>
    </citation>
    <scope>NUCLEOTIDE SEQUENCE [LARGE SCALE GENOMIC DNA]</scope>
    <source>
        <strain evidence="2">Aeromonas sp. 8C</strain>
    </source>
</reference>
<dbReference type="Proteomes" id="UP000439123">
    <property type="component" value="Unassembled WGS sequence"/>
</dbReference>
<proteinExistence type="predicted"/>
<dbReference type="AlphaFoldDB" id="A0A653KZR3"/>
<evidence type="ECO:0000313" key="3">
    <source>
        <dbReference type="Proteomes" id="UP000439123"/>
    </source>
</evidence>
<dbReference type="SUPFAM" id="SSF46689">
    <property type="entry name" value="Homeodomain-like"/>
    <property type="match status" value="1"/>
</dbReference>
<dbReference type="EMBL" id="CABWLC010000008">
    <property type="protein sequence ID" value="VXA84054.1"/>
    <property type="molecule type" value="Genomic_DNA"/>
</dbReference>
<dbReference type="RefSeq" id="WP_159158937.1">
    <property type="nucleotide sequence ID" value="NZ_CAWPSU010000009.1"/>
</dbReference>
<dbReference type="InterPro" id="IPR009057">
    <property type="entry name" value="Homeodomain-like_sf"/>
</dbReference>
<protein>
    <recommendedName>
        <fullName evidence="4">Mor transcription activator domain-containing protein</fullName>
    </recommendedName>
</protein>
<evidence type="ECO:0000313" key="2">
    <source>
        <dbReference type="EMBL" id="VXA84054.1"/>
    </source>
</evidence>
<organism evidence="2 3">
    <name type="scientific">Aeromonas veronii</name>
    <dbReference type="NCBI Taxonomy" id="654"/>
    <lineage>
        <taxon>Bacteria</taxon>
        <taxon>Pseudomonadati</taxon>
        <taxon>Pseudomonadota</taxon>
        <taxon>Gammaproteobacteria</taxon>
        <taxon>Aeromonadales</taxon>
        <taxon>Aeromonadaceae</taxon>
        <taxon>Aeromonas</taxon>
    </lineage>
</organism>
<accession>A0A653KZR3</accession>
<feature type="region of interest" description="Disordered" evidence="1">
    <location>
        <begin position="138"/>
        <end position="158"/>
    </location>
</feature>
<gene>
    <name evidence="2" type="ORF">AERO8C_160207</name>
</gene>
<evidence type="ECO:0000256" key="1">
    <source>
        <dbReference type="SAM" id="MobiDB-lite"/>
    </source>
</evidence>
<evidence type="ECO:0008006" key="4">
    <source>
        <dbReference type="Google" id="ProtNLM"/>
    </source>
</evidence>
<sequence>MRSALAELPRSVREIAEVIGVERALYLVGQLPRCYERDHRYPGAKRSCVILYVPKTLRPDHPLVTILGWKDADKLVKEFGGEILQPGNCMDIYRRFRDQAIVKMLKEGTPSAYIAEIMGLSERQIRNLARAEIPQEERKATIGNTPKGKSTGAMPMKNNMGARTVWA</sequence>